<proteinExistence type="predicted"/>
<name>A0ACB9T385_HOLOL</name>
<keyword evidence="2" id="KW-1185">Reference proteome</keyword>
<accession>A0ACB9T385</accession>
<dbReference type="EMBL" id="CM043019">
    <property type="protein sequence ID" value="KAI4461243.1"/>
    <property type="molecule type" value="Genomic_DNA"/>
</dbReference>
<evidence type="ECO:0000313" key="2">
    <source>
        <dbReference type="Proteomes" id="UP001056778"/>
    </source>
</evidence>
<gene>
    <name evidence="1" type="ORF">MML48_5g00013476</name>
</gene>
<sequence length="336" mass="37077">MNLLTGIDLHCPLLRAAIALLVIGFLTVISLLKFYAYITCGRCTSANKMKGKTVIVTGATGGIGKETAKDLAARGARVILACRNTDYGNQIKDEFVKETQNENIVVKKLDLSSQKSIREFAKDINQTEAKLDVLIHNAGTAELRSKTTEDGLELTMATNHFGPFLLTHLLIDLLKRSAPSRIVVVASGLYRLASVNLNKLNPVDSFCPAYIYYVSKYVNIYFTEELARRLEGTNVTANCLHPGMIDSGIWRNVPAPLSWPLKLIVKSFFKTPEQGCQTSVYVAVSDEIEGVTGKYFIDCKEGTLSNAARDMAKAKKVWELSEQLVNLQPDDPKNLI</sequence>
<protein>
    <submittedName>
        <fullName evidence="1">Phosphatidylinositol-glycan biosynthesis class f protein-related</fullName>
    </submittedName>
</protein>
<evidence type="ECO:0000313" key="1">
    <source>
        <dbReference type="EMBL" id="KAI4461243.1"/>
    </source>
</evidence>
<comment type="caution">
    <text evidence="1">The sequence shown here is derived from an EMBL/GenBank/DDBJ whole genome shotgun (WGS) entry which is preliminary data.</text>
</comment>
<organism evidence="1 2">
    <name type="scientific">Holotrichia oblita</name>
    <name type="common">Chafer beetle</name>
    <dbReference type="NCBI Taxonomy" id="644536"/>
    <lineage>
        <taxon>Eukaryota</taxon>
        <taxon>Metazoa</taxon>
        <taxon>Ecdysozoa</taxon>
        <taxon>Arthropoda</taxon>
        <taxon>Hexapoda</taxon>
        <taxon>Insecta</taxon>
        <taxon>Pterygota</taxon>
        <taxon>Neoptera</taxon>
        <taxon>Endopterygota</taxon>
        <taxon>Coleoptera</taxon>
        <taxon>Polyphaga</taxon>
        <taxon>Scarabaeiformia</taxon>
        <taxon>Scarabaeidae</taxon>
        <taxon>Melolonthinae</taxon>
        <taxon>Holotrichia</taxon>
    </lineage>
</organism>
<dbReference type="Proteomes" id="UP001056778">
    <property type="component" value="Chromosome 5"/>
</dbReference>
<reference evidence="1" key="1">
    <citation type="submission" date="2022-04" db="EMBL/GenBank/DDBJ databases">
        <title>Chromosome-scale genome assembly of Holotrichia oblita Faldermann.</title>
        <authorList>
            <person name="Rongchong L."/>
        </authorList>
    </citation>
    <scope>NUCLEOTIDE SEQUENCE</scope>
    <source>
        <strain evidence="1">81SQS9</strain>
    </source>
</reference>